<organism evidence="5 6">
    <name type="scientific">Mycena chlorophos</name>
    <name type="common">Agaric fungus</name>
    <name type="synonym">Agaricus chlorophos</name>
    <dbReference type="NCBI Taxonomy" id="658473"/>
    <lineage>
        <taxon>Eukaryota</taxon>
        <taxon>Fungi</taxon>
        <taxon>Dikarya</taxon>
        <taxon>Basidiomycota</taxon>
        <taxon>Agaricomycotina</taxon>
        <taxon>Agaricomycetes</taxon>
        <taxon>Agaricomycetidae</taxon>
        <taxon>Agaricales</taxon>
        <taxon>Marasmiineae</taxon>
        <taxon>Mycenaceae</taxon>
        <taxon>Mycena</taxon>
    </lineage>
</organism>
<dbReference type="PANTHER" id="PTHR44169">
    <property type="entry name" value="NADPH-DEPENDENT 1-ACYLDIHYDROXYACETONE PHOSPHATE REDUCTASE"/>
    <property type="match status" value="1"/>
</dbReference>
<dbReference type="Gene3D" id="3.40.50.720">
    <property type="entry name" value="NAD(P)-binding Rossmann-like Domain"/>
    <property type="match status" value="1"/>
</dbReference>
<dbReference type="PRINTS" id="PR00080">
    <property type="entry name" value="SDRFAMILY"/>
</dbReference>
<protein>
    <submittedName>
        <fullName evidence="5">Arabinanase/levansucrase/invertase superfamily protein</fullName>
    </submittedName>
</protein>
<keyword evidence="2" id="KW-0521">NADP</keyword>
<dbReference type="GO" id="GO:0006654">
    <property type="term" value="P:phosphatidic acid biosynthetic process"/>
    <property type="evidence" value="ECO:0007669"/>
    <property type="project" value="TreeGrafter"/>
</dbReference>
<dbReference type="GO" id="GO:0005811">
    <property type="term" value="C:lipid droplet"/>
    <property type="evidence" value="ECO:0007669"/>
    <property type="project" value="TreeGrafter"/>
</dbReference>
<reference evidence="5" key="1">
    <citation type="submission" date="2020-05" db="EMBL/GenBank/DDBJ databases">
        <title>Mycena genomes resolve the evolution of fungal bioluminescence.</title>
        <authorList>
            <person name="Tsai I.J."/>
        </authorList>
    </citation>
    <scope>NUCLEOTIDE SEQUENCE</scope>
    <source>
        <strain evidence="5">110903Hualien_Pintung</strain>
    </source>
</reference>
<evidence type="ECO:0000256" key="2">
    <source>
        <dbReference type="ARBA" id="ARBA00022857"/>
    </source>
</evidence>
<dbReference type="Proteomes" id="UP000613580">
    <property type="component" value="Unassembled WGS sequence"/>
</dbReference>
<evidence type="ECO:0000256" key="4">
    <source>
        <dbReference type="RuleBase" id="RU000363"/>
    </source>
</evidence>
<dbReference type="InterPro" id="IPR036291">
    <property type="entry name" value="NAD(P)-bd_dom_sf"/>
</dbReference>
<evidence type="ECO:0000313" key="5">
    <source>
        <dbReference type="EMBL" id="KAF7321093.1"/>
    </source>
</evidence>
<dbReference type="GO" id="GO:0000140">
    <property type="term" value="F:acylglycerone-phosphate reductase (NADP+) activity"/>
    <property type="evidence" value="ECO:0007669"/>
    <property type="project" value="TreeGrafter"/>
</dbReference>
<name>A0A8H6WNB9_MYCCL</name>
<dbReference type="SUPFAM" id="SSF51735">
    <property type="entry name" value="NAD(P)-binding Rossmann-fold domains"/>
    <property type="match status" value="1"/>
</dbReference>
<proteinExistence type="inferred from homology"/>
<accession>A0A8H6WNB9</accession>
<evidence type="ECO:0000313" key="6">
    <source>
        <dbReference type="Proteomes" id="UP000613580"/>
    </source>
</evidence>
<dbReference type="InterPro" id="IPR020904">
    <property type="entry name" value="Sc_DH/Rdtase_CS"/>
</dbReference>
<dbReference type="Pfam" id="PF00106">
    <property type="entry name" value="adh_short"/>
    <property type="match status" value="1"/>
</dbReference>
<dbReference type="InterPro" id="IPR002347">
    <property type="entry name" value="SDR_fam"/>
</dbReference>
<gene>
    <name evidence="5" type="ORF">HMN09_00196900</name>
</gene>
<dbReference type="EMBL" id="JACAZE010000002">
    <property type="protein sequence ID" value="KAF7321093.1"/>
    <property type="molecule type" value="Genomic_DNA"/>
</dbReference>
<comment type="similarity">
    <text evidence="1 4">Belongs to the short-chain dehydrogenases/reductases (SDR) family.</text>
</comment>
<dbReference type="AlphaFoldDB" id="A0A8H6WNB9"/>
<dbReference type="PROSITE" id="PS00061">
    <property type="entry name" value="ADH_SHORT"/>
    <property type="match status" value="1"/>
</dbReference>
<evidence type="ECO:0000256" key="3">
    <source>
        <dbReference type="ARBA" id="ARBA00023002"/>
    </source>
</evidence>
<comment type="caution">
    <text evidence="5">The sequence shown here is derived from an EMBL/GenBank/DDBJ whole genome shotgun (WGS) entry which is preliminary data.</text>
</comment>
<dbReference type="GO" id="GO:0005783">
    <property type="term" value="C:endoplasmic reticulum"/>
    <property type="evidence" value="ECO:0007669"/>
    <property type="project" value="TreeGrafter"/>
</dbReference>
<dbReference type="GO" id="GO:0019433">
    <property type="term" value="P:triglyceride catabolic process"/>
    <property type="evidence" value="ECO:0007669"/>
    <property type="project" value="TreeGrafter"/>
</dbReference>
<keyword evidence="3" id="KW-0560">Oxidoreductase</keyword>
<dbReference type="GO" id="GO:0004806">
    <property type="term" value="F:triacylglycerol lipase activity"/>
    <property type="evidence" value="ECO:0007669"/>
    <property type="project" value="TreeGrafter"/>
</dbReference>
<dbReference type="PANTHER" id="PTHR44169:SF6">
    <property type="entry name" value="NADPH-DEPENDENT 1-ACYLDIHYDROXYACETONE PHOSPHATE REDUCTASE"/>
    <property type="match status" value="1"/>
</dbReference>
<evidence type="ECO:0000256" key="1">
    <source>
        <dbReference type="ARBA" id="ARBA00006484"/>
    </source>
</evidence>
<dbReference type="OrthoDB" id="2102561at2759"/>
<sequence length="287" mass="31611">MSASLQRKSVLITGCTPGGIGFELAKEYQLQGLHVFATARRADVCAELNSLGFEGLELDVTNDESVRACRERLSALTGGSLDVLVSAADPARSQRWMYPCPTRTKYSRSTSLASCAWYKRFVPLLIASGDGRIVNVGSIAGVMPYPFGAVYNASKAALHAYGDTLRLELAPFNIQVLTIATGGIKSNISHTTPPIQPNSLYAPIAEHFAKYRRARSQKSATPSQAYASAVVAQSLRKHVKAWFWTGSFSYWCWFVNTFLWRTAFDWPFSREFGLTALKKILATKKHA</sequence>
<dbReference type="PRINTS" id="PR00081">
    <property type="entry name" value="GDHRDH"/>
</dbReference>
<keyword evidence="6" id="KW-1185">Reference proteome</keyword>